<dbReference type="PANTHER" id="PTHR28022:SF1">
    <property type="entry name" value="GPI MANNOSYLTRANSFERASE 2 SUBUNIT PGA1"/>
    <property type="match status" value="1"/>
</dbReference>
<dbReference type="GO" id="GO:0000030">
    <property type="term" value="F:mannosyltransferase activity"/>
    <property type="evidence" value="ECO:0007669"/>
    <property type="project" value="TreeGrafter"/>
</dbReference>
<keyword evidence="4" id="KW-1185">Reference proteome</keyword>
<keyword evidence="1" id="KW-0472">Membrane</keyword>
<name>A0AB34KKW6_9PEZI</name>
<dbReference type="RefSeq" id="XP_069227867.1">
    <property type="nucleotide sequence ID" value="XM_069375555.1"/>
</dbReference>
<accession>A0AB34KKW6</accession>
<dbReference type="Proteomes" id="UP000803884">
    <property type="component" value="Unassembled WGS sequence"/>
</dbReference>
<evidence type="ECO:0000256" key="2">
    <source>
        <dbReference type="SAM" id="SignalP"/>
    </source>
</evidence>
<evidence type="ECO:0000313" key="4">
    <source>
        <dbReference type="Proteomes" id="UP000803884"/>
    </source>
</evidence>
<comment type="caution">
    <text evidence="3">The sequence shown here is derived from an EMBL/GenBank/DDBJ whole genome shotgun (WGS) entry which is preliminary data.</text>
</comment>
<dbReference type="Pfam" id="PF10333">
    <property type="entry name" value="Pga1"/>
    <property type="match status" value="1"/>
</dbReference>
<evidence type="ECO:0000313" key="3">
    <source>
        <dbReference type="EMBL" id="KAL1584761.1"/>
    </source>
</evidence>
<dbReference type="PANTHER" id="PTHR28022">
    <property type="entry name" value="GPI MANNOSYLTRANSFERASE 2 SUBUNIT PGA1"/>
    <property type="match status" value="1"/>
</dbReference>
<dbReference type="GO" id="GO:0031501">
    <property type="term" value="C:mannosyltransferase complex"/>
    <property type="evidence" value="ECO:0007669"/>
    <property type="project" value="TreeGrafter"/>
</dbReference>
<gene>
    <name evidence="3" type="ORF">WHR41_06950</name>
</gene>
<evidence type="ECO:0000256" key="1">
    <source>
        <dbReference type="SAM" id="Phobius"/>
    </source>
</evidence>
<dbReference type="AlphaFoldDB" id="A0AB34KKW6"/>
<feature type="transmembrane region" description="Helical" evidence="1">
    <location>
        <begin position="196"/>
        <end position="217"/>
    </location>
</feature>
<sequence length="228" mass="25306">MKLSAGLPTLFALLVASVSANTEKAIFTAPDAVTFTDSNPSLDVLQLESLALERSTLRTSLDVAAPGEAASGGVKDHWYLLRDLNPQQRYELRACWSASQPTNFWIDVYNINEVFDTPELIQTLAAYAEKPERKRPEPTSSPHTSKESVLFLRVRAAAEFYTTNKDLMLSPPPVDVDLILDPYVFNIFPKSLGPTALYIVVLAVCAWFVSGYVWKFIQPAASDKPHKE</sequence>
<protein>
    <submittedName>
        <fullName evidence="3">Uncharacterized protein</fullName>
    </submittedName>
</protein>
<keyword evidence="2" id="KW-0732">Signal</keyword>
<organism evidence="3 4">
    <name type="scientific">Cladosporium halotolerans</name>
    <dbReference type="NCBI Taxonomy" id="1052096"/>
    <lineage>
        <taxon>Eukaryota</taxon>
        <taxon>Fungi</taxon>
        <taxon>Dikarya</taxon>
        <taxon>Ascomycota</taxon>
        <taxon>Pezizomycotina</taxon>
        <taxon>Dothideomycetes</taxon>
        <taxon>Dothideomycetidae</taxon>
        <taxon>Cladosporiales</taxon>
        <taxon>Cladosporiaceae</taxon>
        <taxon>Cladosporium</taxon>
    </lineage>
</organism>
<dbReference type="GO" id="GO:0006506">
    <property type="term" value="P:GPI anchor biosynthetic process"/>
    <property type="evidence" value="ECO:0007669"/>
    <property type="project" value="TreeGrafter"/>
</dbReference>
<feature type="chain" id="PRO_5044201981" evidence="2">
    <location>
        <begin position="21"/>
        <end position="228"/>
    </location>
</feature>
<keyword evidence="1" id="KW-1133">Transmembrane helix</keyword>
<dbReference type="EMBL" id="JAAQHG020000024">
    <property type="protein sequence ID" value="KAL1584761.1"/>
    <property type="molecule type" value="Genomic_DNA"/>
</dbReference>
<feature type="signal peptide" evidence="2">
    <location>
        <begin position="1"/>
        <end position="20"/>
    </location>
</feature>
<keyword evidence="1" id="KW-0812">Transmembrane</keyword>
<dbReference type="GeneID" id="96008393"/>
<dbReference type="InterPro" id="IPR019433">
    <property type="entry name" value="GPI_ManTrfase_II_coact_Pga1"/>
</dbReference>
<proteinExistence type="predicted"/>
<dbReference type="GO" id="GO:0005789">
    <property type="term" value="C:endoplasmic reticulum membrane"/>
    <property type="evidence" value="ECO:0007669"/>
    <property type="project" value="TreeGrafter"/>
</dbReference>
<reference evidence="3 4" key="1">
    <citation type="journal article" date="2020" name="Microbiol. Resour. Announc.">
        <title>Draft Genome Sequence of a Cladosporium Species Isolated from the Mesophotic Ascidian Didemnum maculosum.</title>
        <authorList>
            <person name="Gioti A."/>
            <person name="Siaperas R."/>
            <person name="Nikolaivits E."/>
            <person name="Le Goff G."/>
            <person name="Ouazzani J."/>
            <person name="Kotoulas G."/>
            <person name="Topakas E."/>
        </authorList>
    </citation>
    <scope>NUCLEOTIDE SEQUENCE [LARGE SCALE GENOMIC DNA]</scope>
    <source>
        <strain evidence="3 4">TM138-S3</strain>
    </source>
</reference>